<protein>
    <submittedName>
        <fullName evidence="1">Uncharacterized protein</fullName>
    </submittedName>
</protein>
<proteinExistence type="predicted"/>
<evidence type="ECO:0000313" key="1">
    <source>
        <dbReference type="EMBL" id="QHT96988.1"/>
    </source>
</evidence>
<dbReference type="EMBL" id="MN740271">
    <property type="protein sequence ID" value="QHT96988.1"/>
    <property type="molecule type" value="Genomic_DNA"/>
</dbReference>
<dbReference type="AlphaFoldDB" id="A0A6C0IUT7"/>
<sequence>MNILARMITGVPEGDFLIPYECLRSEEERKNRKKHINGATAWEFYNAIHEHGISYKEGVFLKCMCIRHKRMDLLQVILRLHNNDENTPLPPPLYYFLQHQLQNDDECALQNNKKLHSIKE</sequence>
<name>A0A6C0IUT7_9ZZZZ</name>
<organism evidence="1">
    <name type="scientific">viral metagenome</name>
    <dbReference type="NCBI Taxonomy" id="1070528"/>
    <lineage>
        <taxon>unclassified sequences</taxon>
        <taxon>metagenomes</taxon>
        <taxon>organismal metagenomes</taxon>
    </lineage>
</organism>
<reference evidence="1" key="1">
    <citation type="journal article" date="2020" name="Nature">
        <title>Giant virus diversity and host interactions through global metagenomics.</title>
        <authorList>
            <person name="Schulz F."/>
            <person name="Roux S."/>
            <person name="Paez-Espino D."/>
            <person name="Jungbluth S."/>
            <person name="Walsh D.A."/>
            <person name="Denef V.J."/>
            <person name="McMahon K.D."/>
            <person name="Konstantinidis K.T."/>
            <person name="Eloe-Fadrosh E.A."/>
            <person name="Kyrpides N.C."/>
            <person name="Woyke T."/>
        </authorList>
    </citation>
    <scope>NUCLEOTIDE SEQUENCE</scope>
    <source>
        <strain evidence="1">GVMAG-M-3300024510-1</strain>
    </source>
</reference>
<accession>A0A6C0IUT7</accession>